<gene>
    <name evidence="1" type="ORF">GIY30_16610</name>
</gene>
<evidence type="ECO:0000313" key="1">
    <source>
        <dbReference type="EMBL" id="MXP22960.1"/>
    </source>
</evidence>
<accession>A0A6L7GSU4</accession>
<dbReference type="Proteomes" id="UP000475545">
    <property type="component" value="Unassembled WGS sequence"/>
</dbReference>
<protein>
    <submittedName>
        <fullName evidence="1">Uncharacterized protein</fullName>
    </submittedName>
</protein>
<sequence length="46" mass="5147">MARARSRSVADLCRFGVLGEPVLLVRADRREFEQTAAKQFATPRLG</sequence>
<name>A0A6L7GSU4_9ACTN</name>
<comment type="caution">
    <text evidence="1">The sequence shown here is derived from an EMBL/GenBank/DDBJ whole genome shotgun (WGS) entry which is preliminary data.</text>
</comment>
<reference evidence="1 2" key="1">
    <citation type="submission" date="2019-11" db="EMBL/GenBank/DDBJ databases">
        <title>Gordonia sp. nov., a novel actinobacterium isolated from mangrove soil in Hainan.</title>
        <authorList>
            <person name="Huang X."/>
            <person name="Xie Y."/>
            <person name="Chu X."/>
            <person name="Xiao K."/>
        </authorList>
    </citation>
    <scope>NUCLEOTIDE SEQUENCE [LARGE SCALE GENOMIC DNA]</scope>
    <source>
        <strain evidence="1 2">HNM0687</strain>
    </source>
</reference>
<keyword evidence="2" id="KW-1185">Reference proteome</keyword>
<organism evidence="1 2">
    <name type="scientific">Gordonia mangrovi</name>
    <dbReference type="NCBI Taxonomy" id="2665643"/>
    <lineage>
        <taxon>Bacteria</taxon>
        <taxon>Bacillati</taxon>
        <taxon>Actinomycetota</taxon>
        <taxon>Actinomycetes</taxon>
        <taxon>Mycobacteriales</taxon>
        <taxon>Gordoniaceae</taxon>
        <taxon>Gordonia</taxon>
    </lineage>
</organism>
<dbReference type="EMBL" id="WMBR01000004">
    <property type="protein sequence ID" value="MXP22960.1"/>
    <property type="molecule type" value="Genomic_DNA"/>
</dbReference>
<dbReference type="AlphaFoldDB" id="A0A6L7GSU4"/>
<proteinExistence type="predicted"/>
<evidence type="ECO:0000313" key="2">
    <source>
        <dbReference type="Proteomes" id="UP000475545"/>
    </source>
</evidence>
<dbReference type="RefSeq" id="WP_160903128.1">
    <property type="nucleotide sequence ID" value="NZ_CP102850.1"/>
</dbReference>